<dbReference type="Gramene" id="mRNA:HanXRQr2_Chr09g0403031">
    <property type="protein sequence ID" value="CDS:HanXRQr2_Chr09g0403031.1"/>
    <property type="gene ID" value="HanXRQr2_Chr09g0403031"/>
</dbReference>
<sequence>MIPSLFTSHHRLFYNEELKEIDYNELSQLKLITAPTFQAHHHHPTSTTTTTTSPWLRTTMATAPAPAPPPHHHGSAPPWPPHLHHHHITMAPQTPINITQTFDSNNVIYCSPSLIYMQLVCSLL</sequence>
<evidence type="ECO:0000313" key="1">
    <source>
        <dbReference type="EMBL" id="KAF5792169.1"/>
    </source>
</evidence>
<protein>
    <submittedName>
        <fullName evidence="1">Uncharacterized protein</fullName>
    </submittedName>
</protein>
<keyword evidence="2" id="KW-1185">Reference proteome</keyword>
<dbReference type="EMBL" id="MNCJ02000324">
    <property type="protein sequence ID" value="KAF5792169.1"/>
    <property type="molecule type" value="Genomic_DNA"/>
</dbReference>
<reference evidence="1" key="2">
    <citation type="submission" date="2020-06" db="EMBL/GenBank/DDBJ databases">
        <title>Helianthus annuus Genome sequencing and assembly Release 2.</title>
        <authorList>
            <person name="Gouzy J."/>
            <person name="Langlade N."/>
            <person name="Munos S."/>
        </authorList>
    </citation>
    <scope>NUCLEOTIDE SEQUENCE</scope>
    <source>
        <tissue evidence="1">Leaves</tissue>
    </source>
</reference>
<reference evidence="1" key="1">
    <citation type="journal article" date="2017" name="Nature">
        <title>The sunflower genome provides insights into oil metabolism, flowering and Asterid evolution.</title>
        <authorList>
            <person name="Badouin H."/>
            <person name="Gouzy J."/>
            <person name="Grassa C.J."/>
            <person name="Murat F."/>
            <person name="Staton S.E."/>
            <person name="Cottret L."/>
            <person name="Lelandais-Briere C."/>
            <person name="Owens G.L."/>
            <person name="Carrere S."/>
            <person name="Mayjonade B."/>
            <person name="Legrand L."/>
            <person name="Gill N."/>
            <person name="Kane N.C."/>
            <person name="Bowers J.E."/>
            <person name="Hubner S."/>
            <person name="Bellec A."/>
            <person name="Berard A."/>
            <person name="Berges H."/>
            <person name="Blanchet N."/>
            <person name="Boniface M.C."/>
            <person name="Brunel D."/>
            <person name="Catrice O."/>
            <person name="Chaidir N."/>
            <person name="Claudel C."/>
            <person name="Donnadieu C."/>
            <person name="Faraut T."/>
            <person name="Fievet G."/>
            <person name="Helmstetter N."/>
            <person name="King M."/>
            <person name="Knapp S.J."/>
            <person name="Lai Z."/>
            <person name="Le Paslier M.C."/>
            <person name="Lippi Y."/>
            <person name="Lorenzon L."/>
            <person name="Mandel J.R."/>
            <person name="Marage G."/>
            <person name="Marchand G."/>
            <person name="Marquand E."/>
            <person name="Bret-Mestries E."/>
            <person name="Morien E."/>
            <person name="Nambeesan S."/>
            <person name="Nguyen T."/>
            <person name="Pegot-Espagnet P."/>
            <person name="Pouilly N."/>
            <person name="Raftis F."/>
            <person name="Sallet E."/>
            <person name="Schiex T."/>
            <person name="Thomas J."/>
            <person name="Vandecasteele C."/>
            <person name="Vares D."/>
            <person name="Vear F."/>
            <person name="Vautrin S."/>
            <person name="Crespi M."/>
            <person name="Mangin B."/>
            <person name="Burke J.M."/>
            <person name="Salse J."/>
            <person name="Munos S."/>
            <person name="Vincourt P."/>
            <person name="Rieseberg L.H."/>
            <person name="Langlade N.B."/>
        </authorList>
    </citation>
    <scope>NUCLEOTIDE SEQUENCE</scope>
    <source>
        <tissue evidence="1">Leaves</tissue>
    </source>
</reference>
<name>A0A9K3N9Q2_HELAN</name>
<accession>A0A9K3N9Q2</accession>
<dbReference type="AlphaFoldDB" id="A0A9K3N9Q2"/>
<gene>
    <name evidence="1" type="ORF">HanXRQr2_Chr09g0403031</name>
</gene>
<organism evidence="1 2">
    <name type="scientific">Helianthus annuus</name>
    <name type="common">Common sunflower</name>
    <dbReference type="NCBI Taxonomy" id="4232"/>
    <lineage>
        <taxon>Eukaryota</taxon>
        <taxon>Viridiplantae</taxon>
        <taxon>Streptophyta</taxon>
        <taxon>Embryophyta</taxon>
        <taxon>Tracheophyta</taxon>
        <taxon>Spermatophyta</taxon>
        <taxon>Magnoliopsida</taxon>
        <taxon>eudicotyledons</taxon>
        <taxon>Gunneridae</taxon>
        <taxon>Pentapetalae</taxon>
        <taxon>asterids</taxon>
        <taxon>campanulids</taxon>
        <taxon>Asterales</taxon>
        <taxon>Asteraceae</taxon>
        <taxon>Asteroideae</taxon>
        <taxon>Heliantheae alliance</taxon>
        <taxon>Heliantheae</taxon>
        <taxon>Helianthus</taxon>
    </lineage>
</organism>
<dbReference type="Proteomes" id="UP000215914">
    <property type="component" value="Unassembled WGS sequence"/>
</dbReference>
<proteinExistence type="predicted"/>
<evidence type="ECO:0000313" key="2">
    <source>
        <dbReference type="Proteomes" id="UP000215914"/>
    </source>
</evidence>
<comment type="caution">
    <text evidence="1">The sequence shown here is derived from an EMBL/GenBank/DDBJ whole genome shotgun (WGS) entry which is preliminary data.</text>
</comment>